<reference evidence="1" key="2">
    <citation type="submission" date="2023-06" db="EMBL/GenBank/DDBJ databases">
        <authorList>
            <person name="Ma L."/>
            <person name="Liu K.-W."/>
            <person name="Li Z."/>
            <person name="Hsiao Y.-Y."/>
            <person name="Qi Y."/>
            <person name="Fu T."/>
            <person name="Tang G."/>
            <person name="Zhang D."/>
            <person name="Sun W.-H."/>
            <person name="Liu D.-K."/>
            <person name="Li Y."/>
            <person name="Chen G.-Z."/>
            <person name="Liu X.-D."/>
            <person name="Liao X.-Y."/>
            <person name="Jiang Y.-T."/>
            <person name="Yu X."/>
            <person name="Hao Y."/>
            <person name="Huang J."/>
            <person name="Zhao X.-W."/>
            <person name="Ke S."/>
            <person name="Chen Y.-Y."/>
            <person name="Wu W.-L."/>
            <person name="Hsu J.-L."/>
            <person name="Lin Y.-F."/>
            <person name="Huang M.-D."/>
            <person name="Li C.-Y."/>
            <person name="Huang L."/>
            <person name="Wang Z.-W."/>
            <person name="Zhao X."/>
            <person name="Zhong W.-Y."/>
            <person name="Peng D.-H."/>
            <person name="Ahmad S."/>
            <person name="Lan S."/>
            <person name="Zhang J.-S."/>
            <person name="Tsai W.-C."/>
            <person name="Van De Peer Y."/>
            <person name="Liu Z.-J."/>
        </authorList>
    </citation>
    <scope>NUCLEOTIDE SEQUENCE</scope>
    <source>
        <strain evidence="1">CP</strain>
        <tissue evidence="1">Leaves</tissue>
    </source>
</reference>
<comment type="caution">
    <text evidence="1">The sequence shown here is derived from an EMBL/GenBank/DDBJ whole genome shotgun (WGS) entry which is preliminary data.</text>
</comment>
<dbReference type="Proteomes" id="UP001180020">
    <property type="component" value="Unassembled WGS sequence"/>
</dbReference>
<reference evidence="1" key="1">
    <citation type="journal article" date="2023" name="Nat. Commun.">
        <title>Diploid and tetraploid genomes of Acorus and the evolution of monocots.</title>
        <authorList>
            <person name="Ma L."/>
            <person name="Liu K.W."/>
            <person name="Li Z."/>
            <person name="Hsiao Y.Y."/>
            <person name="Qi Y."/>
            <person name="Fu T."/>
            <person name="Tang G.D."/>
            <person name="Zhang D."/>
            <person name="Sun W.H."/>
            <person name="Liu D.K."/>
            <person name="Li Y."/>
            <person name="Chen G.Z."/>
            <person name="Liu X.D."/>
            <person name="Liao X.Y."/>
            <person name="Jiang Y.T."/>
            <person name="Yu X."/>
            <person name="Hao Y."/>
            <person name="Huang J."/>
            <person name="Zhao X.W."/>
            <person name="Ke S."/>
            <person name="Chen Y.Y."/>
            <person name="Wu W.L."/>
            <person name="Hsu J.L."/>
            <person name="Lin Y.F."/>
            <person name="Huang M.D."/>
            <person name="Li C.Y."/>
            <person name="Huang L."/>
            <person name="Wang Z.W."/>
            <person name="Zhao X."/>
            <person name="Zhong W.Y."/>
            <person name="Peng D.H."/>
            <person name="Ahmad S."/>
            <person name="Lan S."/>
            <person name="Zhang J.S."/>
            <person name="Tsai W.C."/>
            <person name="Van de Peer Y."/>
            <person name="Liu Z.J."/>
        </authorList>
    </citation>
    <scope>NUCLEOTIDE SEQUENCE</scope>
    <source>
        <strain evidence="1">CP</strain>
    </source>
</reference>
<keyword evidence="2" id="KW-1185">Reference proteome</keyword>
<evidence type="ECO:0000313" key="1">
    <source>
        <dbReference type="EMBL" id="KAK1297006.1"/>
    </source>
</evidence>
<dbReference type="EMBL" id="JAUJYO010000015">
    <property type="protein sequence ID" value="KAK1297006.1"/>
    <property type="molecule type" value="Genomic_DNA"/>
</dbReference>
<protein>
    <submittedName>
        <fullName evidence="1">Uncharacterized protein</fullName>
    </submittedName>
</protein>
<gene>
    <name evidence="1" type="ORF">QJS10_CPB15g00923</name>
</gene>
<evidence type="ECO:0000313" key="2">
    <source>
        <dbReference type="Proteomes" id="UP001180020"/>
    </source>
</evidence>
<name>A0AAV9D5X2_ACOCL</name>
<dbReference type="AlphaFoldDB" id="A0AAV9D5X2"/>
<organism evidence="1 2">
    <name type="scientific">Acorus calamus</name>
    <name type="common">Sweet flag</name>
    <dbReference type="NCBI Taxonomy" id="4465"/>
    <lineage>
        <taxon>Eukaryota</taxon>
        <taxon>Viridiplantae</taxon>
        <taxon>Streptophyta</taxon>
        <taxon>Embryophyta</taxon>
        <taxon>Tracheophyta</taxon>
        <taxon>Spermatophyta</taxon>
        <taxon>Magnoliopsida</taxon>
        <taxon>Liliopsida</taxon>
        <taxon>Acoraceae</taxon>
        <taxon>Acorus</taxon>
    </lineage>
</organism>
<sequence length="103" mass="11407">MEDSDPGSIRNRETKGAKTILEQLQAFPTPPSLRDTRRTGEEECTLVDEKDKIRSHTNLCALWGHCNGEPTNMDAALTVESLDSLSGFAQFFIKPLMSPDAIL</sequence>
<accession>A0AAV9D5X2</accession>
<proteinExistence type="predicted"/>